<dbReference type="PANTHER" id="PTHR34047:SF8">
    <property type="entry name" value="PROTEIN YKFC"/>
    <property type="match status" value="1"/>
</dbReference>
<dbReference type="InterPro" id="IPR003615">
    <property type="entry name" value="HNH_nuc"/>
</dbReference>
<dbReference type="CDD" id="cd00085">
    <property type="entry name" value="HNHc"/>
    <property type="match status" value="1"/>
</dbReference>
<dbReference type="Proteomes" id="UP000006967">
    <property type="component" value="Unassembled WGS sequence"/>
</dbReference>
<accession>A0A9W5NZN8</accession>
<name>A0A9W5NZN8_BACCE</name>
<dbReference type="PANTHER" id="PTHR34047">
    <property type="entry name" value="NUCLEAR INTRON MATURASE 1, MITOCHONDRIAL-RELATED"/>
    <property type="match status" value="1"/>
</dbReference>
<dbReference type="Gene3D" id="1.10.30.50">
    <property type="match status" value="1"/>
</dbReference>
<dbReference type="EMBL" id="AHFG01000080">
    <property type="protein sequence ID" value="EJR64347.1"/>
    <property type="molecule type" value="Genomic_DNA"/>
</dbReference>
<organism evidence="2 3">
    <name type="scientific">Bacillus cereus VD154</name>
    <dbReference type="NCBI Taxonomy" id="1053238"/>
    <lineage>
        <taxon>Bacteria</taxon>
        <taxon>Bacillati</taxon>
        <taxon>Bacillota</taxon>
        <taxon>Bacilli</taxon>
        <taxon>Bacillales</taxon>
        <taxon>Bacillaceae</taxon>
        <taxon>Bacillus</taxon>
        <taxon>Bacillus cereus group</taxon>
    </lineage>
</organism>
<dbReference type="InterPro" id="IPR000477">
    <property type="entry name" value="RT_dom"/>
</dbReference>
<evidence type="ECO:0000313" key="3">
    <source>
        <dbReference type="Proteomes" id="UP000006967"/>
    </source>
</evidence>
<protein>
    <recommendedName>
        <fullName evidence="1">Reverse transcriptase domain-containing protein</fullName>
    </recommendedName>
</protein>
<dbReference type="PROSITE" id="PS50878">
    <property type="entry name" value="RT_POL"/>
    <property type="match status" value="1"/>
</dbReference>
<dbReference type="AlphaFoldDB" id="A0A9W5NZN8"/>
<dbReference type="InterPro" id="IPR043502">
    <property type="entry name" value="DNA/RNA_pol_sf"/>
</dbReference>
<dbReference type="SMART" id="SM00507">
    <property type="entry name" value="HNHc"/>
    <property type="match status" value="1"/>
</dbReference>
<dbReference type="InterPro" id="IPR051083">
    <property type="entry name" value="GrpII_Intron_Splice-Mob/Def"/>
</dbReference>
<gene>
    <name evidence="2" type="ORF">IK5_05733</name>
</gene>
<sequence length="609" mass="71018">MLKKTKLRHSEYYDMQTKYDQLYSYSLNGNNFYKLMDMIGSEENIRLAYRNIKTNKGSKTAGVDGLTIKDIWHLNDTQIVKHVRKRLKWYRPQPVKRVYIPKEGSNKMRPLGIPTIWNRLVQQSILQVLEPICEAKFHNHSYGFRPNRSTHHALSRMVSLMNVGRQHYCVDIDIKGFFDNVSHGKLLKQLWTLGVRDKSLLSVISKILKSEIQGEGIPTKGTPQGGIISPLLSNVVLNELDWWISNQWETFQPKNYKKSIVFRSYARKYTNLKDGFIVRYADDFKIMCRTYIGAKRYYYATIDFLRTRLGLEINEQKSKVVNLKKNSSNFLGFKVKLVQQGQSKHGYVAKSSMTDKAVQNTKRILKDKVKEIQRQPTSENVLKFNITLIGIQNYYKYATKIYIDLTKINYTLLKSMKNRLSENGKVIQFYETPKKFQLRAKGIQSNTKIYTVCATPLLPVTGAHHKNPWNFSQNICNYTVKGRNKIHENLKVIPKDVLKQVMTTYSRNRSIEYNDNRISRYVAQYRKCYVTEEVIGIDRVHCHHKIPLKSGGTDKYQNLIIVDKYIHQLIHMADKNKIRAALLALKLNDKQLNKLNTLRTEAENEPITV</sequence>
<feature type="domain" description="Reverse transcriptase" evidence="1">
    <location>
        <begin position="81"/>
        <end position="335"/>
    </location>
</feature>
<dbReference type="RefSeq" id="WP_000914980.1">
    <property type="nucleotide sequence ID" value="NZ_JH791885.1"/>
</dbReference>
<dbReference type="Pfam" id="PF00078">
    <property type="entry name" value="RVT_1"/>
    <property type="match status" value="1"/>
</dbReference>
<evidence type="ECO:0000313" key="2">
    <source>
        <dbReference type="EMBL" id="EJR64347.1"/>
    </source>
</evidence>
<dbReference type="NCBIfam" id="TIGR04416">
    <property type="entry name" value="group_II_RT_mat"/>
    <property type="match status" value="1"/>
</dbReference>
<dbReference type="InterPro" id="IPR030931">
    <property type="entry name" value="Group_II_RT_mat"/>
</dbReference>
<comment type="caution">
    <text evidence="2">The sequence shown here is derived from an EMBL/GenBank/DDBJ whole genome shotgun (WGS) entry which is preliminary data.</text>
</comment>
<dbReference type="SUPFAM" id="SSF56672">
    <property type="entry name" value="DNA/RNA polymerases"/>
    <property type="match status" value="1"/>
</dbReference>
<reference evidence="2 3" key="1">
    <citation type="submission" date="2012-04" db="EMBL/GenBank/DDBJ databases">
        <title>The Genome Sequence of Bacillus cereus VD154.</title>
        <authorList>
            <consortium name="The Broad Institute Genome Sequencing Platform"/>
            <consortium name="The Broad Institute Genome Sequencing Center for Infectious Disease"/>
            <person name="Feldgarden M."/>
            <person name="Van der Auwera G.A."/>
            <person name="Mahillon J."/>
            <person name="Duprez V."/>
            <person name="Timmery S."/>
            <person name="Mattelet C."/>
            <person name="Dierick K."/>
            <person name="Sun M."/>
            <person name="Yu Z."/>
            <person name="Zhu L."/>
            <person name="Hu X."/>
            <person name="Shank E.B."/>
            <person name="Swiecicka I."/>
            <person name="Hansen B.M."/>
            <person name="Andrup L."/>
            <person name="Young S.K."/>
            <person name="Zeng Q."/>
            <person name="Gargeya S."/>
            <person name="Fitzgerald M."/>
            <person name="Haas B."/>
            <person name="Abouelleil A."/>
            <person name="Alvarado L."/>
            <person name="Arachchi H.M."/>
            <person name="Berlin A."/>
            <person name="Chapman S.B."/>
            <person name="Goldberg J."/>
            <person name="Griggs A."/>
            <person name="Gujja S."/>
            <person name="Hansen M."/>
            <person name="Howarth C."/>
            <person name="Imamovic A."/>
            <person name="Larimer J."/>
            <person name="McCowen C."/>
            <person name="Montmayeur A."/>
            <person name="Murphy C."/>
            <person name="Neiman D."/>
            <person name="Pearson M."/>
            <person name="Priest M."/>
            <person name="Roberts A."/>
            <person name="Saif S."/>
            <person name="Shea T."/>
            <person name="Sisk P."/>
            <person name="Sykes S."/>
            <person name="Wortman J."/>
            <person name="Nusbaum C."/>
            <person name="Birren B."/>
        </authorList>
    </citation>
    <scope>NUCLEOTIDE SEQUENCE [LARGE SCALE GENOMIC DNA]</scope>
    <source>
        <strain evidence="2 3">VD154</strain>
    </source>
</reference>
<proteinExistence type="predicted"/>
<dbReference type="CDD" id="cd01651">
    <property type="entry name" value="RT_G2_intron"/>
    <property type="match status" value="1"/>
</dbReference>
<evidence type="ECO:0000259" key="1">
    <source>
        <dbReference type="PROSITE" id="PS50878"/>
    </source>
</evidence>